<keyword evidence="2" id="KW-1185">Reference proteome</keyword>
<evidence type="ECO:0000313" key="1">
    <source>
        <dbReference type="EMBL" id="CBX90129.1"/>
    </source>
</evidence>
<proteinExistence type="predicted"/>
<evidence type="ECO:0000313" key="2">
    <source>
        <dbReference type="Proteomes" id="UP000002668"/>
    </source>
</evidence>
<reference evidence="2" key="1">
    <citation type="journal article" date="2011" name="Nat. Commun.">
        <title>Effector diversification within compartments of the Leptosphaeria maculans genome affected by Repeat-Induced Point mutations.</title>
        <authorList>
            <person name="Rouxel T."/>
            <person name="Grandaubert J."/>
            <person name="Hane J.K."/>
            <person name="Hoede C."/>
            <person name="van de Wouw A.P."/>
            <person name="Couloux A."/>
            <person name="Dominguez V."/>
            <person name="Anthouard V."/>
            <person name="Bally P."/>
            <person name="Bourras S."/>
            <person name="Cozijnsen A.J."/>
            <person name="Ciuffetti L.M."/>
            <person name="Degrave A."/>
            <person name="Dilmaghani A."/>
            <person name="Duret L."/>
            <person name="Fudal I."/>
            <person name="Goodwin S.B."/>
            <person name="Gout L."/>
            <person name="Glaser N."/>
            <person name="Linglin J."/>
            <person name="Kema G.H.J."/>
            <person name="Lapalu N."/>
            <person name="Lawrence C.B."/>
            <person name="May K."/>
            <person name="Meyer M."/>
            <person name="Ollivier B."/>
            <person name="Poulain J."/>
            <person name="Schoch C.L."/>
            <person name="Simon A."/>
            <person name="Spatafora J.W."/>
            <person name="Stachowiak A."/>
            <person name="Turgeon B.G."/>
            <person name="Tyler B.M."/>
            <person name="Vincent D."/>
            <person name="Weissenbach J."/>
            <person name="Amselem J."/>
            <person name="Quesneville H."/>
            <person name="Oliver R.P."/>
            <person name="Wincker P."/>
            <person name="Balesdent M.-H."/>
            <person name="Howlett B.J."/>
        </authorList>
    </citation>
    <scope>NUCLEOTIDE SEQUENCE [LARGE SCALE GENOMIC DNA]</scope>
    <source>
        <strain evidence="2">JN3 / isolate v23.1.3 / race Av1-4-5-6-7-8</strain>
    </source>
</reference>
<dbReference type="Proteomes" id="UP000002668">
    <property type="component" value="Genome"/>
</dbReference>
<gene>
    <name evidence="1" type="ORF">LEMA_uP062550.1</name>
</gene>
<dbReference type="EMBL" id="FP929064">
    <property type="protein sequence ID" value="CBX90129.1"/>
    <property type="molecule type" value="Genomic_DNA"/>
</dbReference>
<dbReference type="AlphaFoldDB" id="E4ZFQ9"/>
<sequence length="74" mass="8443">MLLIQDAVHDDYDFLHVALNKVDIFMAAYSMLQSRTFVSDAGTFDKQVYHIREVPIKKPPIGLLMFTVLDKISA</sequence>
<dbReference type="VEuPathDB" id="FungiDB:LEMA_uP062550.1"/>
<organism evidence="1 2">
    <name type="scientific">Leptosphaeria maculans (strain JN3 / isolate v23.1.3 / race Av1-4-5-6-7-8)</name>
    <name type="common">Blackleg fungus</name>
    <name type="synonym">Phoma lingam</name>
    <dbReference type="NCBI Taxonomy" id="985895"/>
    <lineage>
        <taxon>Eukaryota</taxon>
        <taxon>Fungi</taxon>
        <taxon>Dikarya</taxon>
        <taxon>Ascomycota</taxon>
        <taxon>Pezizomycotina</taxon>
        <taxon>Dothideomycetes</taxon>
        <taxon>Pleosporomycetidae</taxon>
        <taxon>Pleosporales</taxon>
        <taxon>Pleosporineae</taxon>
        <taxon>Leptosphaeriaceae</taxon>
        <taxon>Plenodomus</taxon>
        <taxon>Plenodomus lingam/Leptosphaeria maculans species complex</taxon>
    </lineage>
</organism>
<name>E4ZFQ9_LEPMJ</name>
<dbReference type="InParanoid" id="E4ZFQ9"/>
<protein>
    <submittedName>
        <fullName evidence="1">Uncharacterized protein</fullName>
    </submittedName>
</protein>
<accession>E4ZFQ9</accession>
<dbReference type="HOGENOM" id="CLU_2688251_0_0_1"/>